<dbReference type="Proteomes" id="UP001060085">
    <property type="component" value="Linkage Group LG07"/>
</dbReference>
<gene>
    <name evidence="1" type="ORF">M9H77_30226</name>
</gene>
<proteinExistence type="predicted"/>
<dbReference type="EMBL" id="CM044707">
    <property type="protein sequence ID" value="KAI5653039.1"/>
    <property type="molecule type" value="Genomic_DNA"/>
</dbReference>
<evidence type="ECO:0000313" key="1">
    <source>
        <dbReference type="EMBL" id="KAI5653039.1"/>
    </source>
</evidence>
<organism evidence="1 2">
    <name type="scientific">Catharanthus roseus</name>
    <name type="common">Madagascar periwinkle</name>
    <name type="synonym">Vinca rosea</name>
    <dbReference type="NCBI Taxonomy" id="4058"/>
    <lineage>
        <taxon>Eukaryota</taxon>
        <taxon>Viridiplantae</taxon>
        <taxon>Streptophyta</taxon>
        <taxon>Embryophyta</taxon>
        <taxon>Tracheophyta</taxon>
        <taxon>Spermatophyta</taxon>
        <taxon>Magnoliopsida</taxon>
        <taxon>eudicotyledons</taxon>
        <taxon>Gunneridae</taxon>
        <taxon>Pentapetalae</taxon>
        <taxon>asterids</taxon>
        <taxon>lamiids</taxon>
        <taxon>Gentianales</taxon>
        <taxon>Apocynaceae</taxon>
        <taxon>Rauvolfioideae</taxon>
        <taxon>Vinceae</taxon>
        <taxon>Catharanthinae</taxon>
        <taxon>Catharanthus</taxon>
    </lineage>
</organism>
<reference evidence="2" key="1">
    <citation type="journal article" date="2023" name="Nat. Plants">
        <title>Single-cell RNA sequencing provides a high-resolution roadmap for understanding the multicellular compartmentation of specialized metabolism.</title>
        <authorList>
            <person name="Sun S."/>
            <person name="Shen X."/>
            <person name="Li Y."/>
            <person name="Li Y."/>
            <person name="Wang S."/>
            <person name="Li R."/>
            <person name="Zhang H."/>
            <person name="Shen G."/>
            <person name="Guo B."/>
            <person name="Wei J."/>
            <person name="Xu J."/>
            <person name="St-Pierre B."/>
            <person name="Chen S."/>
            <person name="Sun C."/>
        </authorList>
    </citation>
    <scope>NUCLEOTIDE SEQUENCE [LARGE SCALE GENOMIC DNA]</scope>
</reference>
<name>A0ACB9ZYP9_CATRO</name>
<protein>
    <submittedName>
        <fullName evidence="1">Uncharacterized protein</fullName>
    </submittedName>
</protein>
<keyword evidence="2" id="KW-1185">Reference proteome</keyword>
<accession>A0ACB9ZYP9</accession>
<sequence length="853" mass="95424">MKEAFSLCLQKLQYSSSFKLDYKLFVDVLKSCATTLDINLGKALHSQVIKLGHGSCQLVSKGVLNMYAKCKAIDDCQKFFRQMQNSDTVMWNIVLTGFVGSHLHDPEAMTLFREMHSAQDPKLSSVTLAIILPVCTRYGGLNAGKSVHCYATKLGLESDTLVGNALMSMYAKSGLILDASSVFRGIVDKDVISWNAIIAGLVENELIDDAFGMFQRMMKCQEPPNYATIANILPLCACIRGNDGYYFAKEIQAYVLRRAELATEITVSNALLIFYLRVGRMSDAEILFNRMEIRDLVSWNSIISGFTLNGEWLKALELFHALVRLDKLQPDSITLLGVLPACGNLYNLQAGEQIHGYMIRHSVLHADTAVQNALISFYTRCGNMGAALRLFLYSPKRDLISWNSILDASSKNKPETQFIDLLDQMFKARIRPDYITILTVVQFCTVVSRVDKVKETHAFTMKNGFSLGNIQPTLWNALLDAYAKCGNLEYACKLFENLPGKKNVVTCNSMISGYIKYSSPKGAEMVFQKMSEKDLTTWNLMVKVYAENNCPGQAQSLFLDMQRHGLRPDAMTIMSILPVCAQTTSVRMLKQCHGYLIRGCFDDIHLEGALLDVYSRCGSISSSYKLFKLTTPKDLVLFTAMIGGLAMHGLGEEAVRVYNHMLELGLKPDHVIITTVLSACSHAGLVDEGLKIFLSVAAVHSMIPSMEQYACMVDLLARGGRINEAYSFVTAMPIEATTTIWGTLLGACKIHNDVDMARFVADRLFDINSTDIRNYVAMSNLYAANARWEGVQEMRRLMRMRDLKKPAGCSWIEVDNAKHIFIAGDCSHHQRGFIYRTLKTLDQQIKDLQELYT</sequence>
<comment type="caution">
    <text evidence="1">The sequence shown here is derived from an EMBL/GenBank/DDBJ whole genome shotgun (WGS) entry which is preliminary data.</text>
</comment>
<evidence type="ECO:0000313" key="2">
    <source>
        <dbReference type="Proteomes" id="UP001060085"/>
    </source>
</evidence>